<protein>
    <submittedName>
        <fullName evidence="10">Uncharacterized protein</fullName>
    </submittedName>
</protein>
<dbReference type="EMBL" id="UFAJ01001161">
    <property type="protein sequence ID" value="SSD62122.1"/>
    <property type="molecule type" value="Genomic_DNA"/>
</dbReference>
<keyword evidence="4 9" id="KW-0812">Transmembrane</keyword>
<comment type="catalytic activity">
    <reaction evidence="8">
        <text>fluoride(in) = fluoride(out)</text>
        <dbReference type="Rhea" id="RHEA:76159"/>
        <dbReference type="ChEBI" id="CHEBI:17051"/>
    </reaction>
    <physiologicalReaction direction="left-to-right" evidence="8">
        <dbReference type="Rhea" id="RHEA:76160"/>
    </physiologicalReaction>
</comment>
<reference evidence="11" key="1">
    <citation type="submission" date="2018-06" db="EMBL/GenBank/DDBJ databases">
        <authorList>
            <person name="Guldener U."/>
        </authorList>
    </citation>
    <scope>NUCLEOTIDE SEQUENCE [LARGE SCALE GENOMIC DNA]</scope>
    <source>
        <strain evidence="11">UTAD17</strain>
    </source>
</reference>
<dbReference type="InterPro" id="IPR003691">
    <property type="entry name" value="FluC"/>
</dbReference>
<feature type="transmembrane region" description="Helical" evidence="9">
    <location>
        <begin position="48"/>
        <end position="72"/>
    </location>
</feature>
<dbReference type="PANTHER" id="PTHR28259:SF1">
    <property type="entry name" value="FLUORIDE EXPORT PROTEIN 1-RELATED"/>
    <property type="match status" value="1"/>
</dbReference>
<keyword evidence="5 9" id="KW-1133">Transmembrane helix</keyword>
<gene>
    <name evidence="10" type="ORF">SCODWIG_03884</name>
</gene>
<comment type="subcellular location">
    <subcellularLocation>
        <location evidence="2">Cell membrane</location>
        <topology evidence="2">Multi-pass membrane protein</topology>
    </subcellularLocation>
</comment>
<evidence type="ECO:0000256" key="1">
    <source>
        <dbReference type="ARBA" id="ARBA00002598"/>
    </source>
</evidence>
<name>A0A376BBQ5_9ASCO</name>
<dbReference type="PANTHER" id="PTHR28259">
    <property type="entry name" value="FLUORIDE EXPORT PROTEIN 1-RELATED"/>
    <property type="match status" value="1"/>
</dbReference>
<comment type="similarity">
    <text evidence="7">Belongs to the fluoride channel Fluc/FEX (TC 1.A.43) family.</text>
</comment>
<feature type="transmembrane region" description="Helical" evidence="9">
    <location>
        <begin position="93"/>
        <end position="116"/>
    </location>
</feature>
<keyword evidence="6 9" id="KW-0472">Membrane</keyword>
<comment type="function">
    <text evidence="1">Fluoride channel required for the rapid expulsion of cytoplasmic fluoride.</text>
</comment>
<evidence type="ECO:0000256" key="3">
    <source>
        <dbReference type="ARBA" id="ARBA00022475"/>
    </source>
</evidence>
<feature type="transmembrane region" description="Helical" evidence="9">
    <location>
        <begin position="122"/>
        <end position="139"/>
    </location>
</feature>
<dbReference type="VEuPathDB" id="FungiDB:SCODWIG_03884"/>
<keyword evidence="3" id="KW-1003">Cell membrane</keyword>
<evidence type="ECO:0000313" key="11">
    <source>
        <dbReference type="Proteomes" id="UP000262825"/>
    </source>
</evidence>
<keyword evidence="11" id="KW-1185">Reference proteome</keyword>
<sequence>MGICQIINLGELHVPVTTGYCGTFSSYSTMISELFDHSTSTTYYPNRAYGIMEFLSVIVVELTSSMGSLLIGTRFSEEYLTSKTMISFLNKHVYPLTYTLGIPITIVMIVLSGVYSNFSREFLVGSLFSIFGAYLRFYLSKINPKFTIPWGTFIANQFASLIVAVLDLVLTSRKNIVHSKNGRLVLKGLSSGFCGGLSTMSTFMAEGRKIKLTFVLIYYFITIFTSYSLFIIILGSYKWTVGLN</sequence>
<accession>A0A376BBQ5</accession>
<evidence type="ECO:0000313" key="10">
    <source>
        <dbReference type="EMBL" id="SSD62122.1"/>
    </source>
</evidence>
<evidence type="ECO:0000256" key="4">
    <source>
        <dbReference type="ARBA" id="ARBA00022692"/>
    </source>
</evidence>
<evidence type="ECO:0000256" key="6">
    <source>
        <dbReference type="ARBA" id="ARBA00023136"/>
    </source>
</evidence>
<proteinExistence type="inferred from homology"/>
<dbReference type="Proteomes" id="UP000262825">
    <property type="component" value="Unassembled WGS sequence"/>
</dbReference>
<evidence type="ECO:0000256" key="7">
    <source>
        <dbReference type="ARBA" id="ARBA00035120"/>
    </source>
</evidence>
<dbReference type="GO" id="GO:1903425">
    <property type="term" value="F:fluoride transmembrane transporter activity"/>
    <property type="evidence" value="ECO:0007669"/>
    <property type="project" value="TreeGrafter"/>
</dbReference>
<evidence type="ECO:0000256" key="9">
    <source>
        <dbReference type="SAM" id="Phobius"/>
    </source>
</evidence>
<organism evidence="10 11">
    <name type="scientific">Saccharomycodes ludwigii</name>
    <dbReference type="NCBI Taxonomy" id="36035"/>
    <lineage>
        <taxon>Eukaryota</taxon>
        <taxon>Fungi</taxon>
        <taxon>Dikarya</taxon>
        <taxon>Ascomycota</taxon>
        <taxon>Saccharomycotina</taxon>
        <taxon>Saccharomycetes</taxon>
        <taxon>Saccharomycodales</taxon>
        <taxon>Saccharomycodaceae</taxon>
        <taxon>Saccharomycodes</taxon>
    </lineage>
</organism>
<evidence type="ECO:0000256" key="2">
    <source>
        <dbReference type="ARBA" id="ARBA00004651"/>
    </source>
</evidence>
<dbReference type="Pfam" id="PF02537">
    <property type="entry name" value="CRCB"/>
    <property type="match status" value="1"/>
</dbReference>
<feature type="transmembrane region" description="Helical" evidence="9">
    <location>
        <begin position="216"/>
        <end position="237"/>
    </location>
</feature>
<feature type="transmembrane region" description="Helical" evidence="9">
    <location>
        <begin position="151"/>
        <end position="172"/>
    </location>
</feature>
<evidence type="ECO:0000256" key="5">
    <source>
        <dbReference type="ARBA" id="ARBA00022989"/>
    </source>
</evidence>
<dbReference type="AlphaFoldDB" id="A0A376BBQ5"/>
<dbReference type="GO" id="GO:0005886">
    <property type="term" value="C:plasma membrane"/>
    <property type="evidence" value="ECO:0007669"/>
    <property type="project" value="UniProtKB-SubCell"/>
</dbReference>
<evidence type="ECO:0000256" key="8">
    <source>
        <dbReference type="ARBA" id="ARBA00035585"/>
    </source>
</evidence>